<dbReference type="EMBL" id="CABVPN010000033">
    <property type="protein sequence ID" value="VWC14667.1"/>
    <property type="molecule type" value="Genomic_DNA"/>
</dbReference>
<dbReference type="Pfam" id="PF15892">
    <property type="entry name" value="BNR_4"/>
    <property type="match status" value="1"/>
</dbReference>
<name>A0A6P2PWK3_9BURK</name>
<dbReference type="RefSeq" id="WP_151047871.1">
    <property type="nucleotide sequence ID" value="NZ_CABVPN010000033.1"/>
</dbReference>
<accession>A0A6P2PWK3</accession>
<reference evidence="1 2" key="1">
    <citation type="submission" date="2019-09" db="EMBL/GenBank/DDBJ databases">
        <authorList>
            <person name="Depoorter E."/>
        </authorList>
    </citation>
    <scope>NUCLEOTIDE SEQUENCE [LARGE SCALE GENOMIC DNA]</scope>
    <source>
        <strain evidence="1">LMG 24065</strain>
    </source>
</reference>
<dbReference type="AlphaFoldDB" id="A0A6P2PWK3"/>
<proteinExistence type="predicted"/>
<sequence length="634" mass="71371">MSEKPAGPFERESVDSLQSVTVIDIQSGQSVVPYDENLLERTRTQWQFGDWQSLAELERDILQHHPDRPKLALLAAAGRLQLGHISEARQFIRLAQDWGVSKRLLGQILAAGVHNSLARAAVIAGSFPRALEHFESAIALGTPGADKKLLTKARINQQCSELGLTAMQLGGGTTAISSSQVASRGRPRFRVSRLAEVRLGAGWAGNTVNTVIFRHHGVVTSHDRQFSAFYVDAQTLRLACRNLNSAEIEFFDLEGGYNLYDAHNSISIGIDRDNHLHICYDQHATQLRYRRSLRPNDISGWSEELSMTGEAEDRITYPTFILPRNGFPLTLLYRDGGHNKGAARIKTYDEMSESWTDHPLPILSGSDSKPWTSNAYWNHPAVGSDGSLHLSFVWRTHPLGTEERINNIDVGYACSLDNGITWVTSKGRNYRLPITQINSETIYPISPGSNLINQCSMALDSRGCPHIAFYADDIDGIPQYQYLRYDGKRWHHQIVSRRISPFSLRGRDTLQIPISRPEIVLDRRDNAYIISRGDHSQGKMVATLFSAPEYKWNPDDVQVLWGEDLGHAEPIIDRIRWERDNVLSMFVQYNEQPDHDVGHRELYCPATLIDFKFEVAGLWKQHSGGINELAEEGE</sequence>
<dbReference type="Gene3D" id="1.25.40.10">
    <property type="entry name" value="Tetratricopeptide repeat domain"/>
    <property type="match status" value="1"/>
</dbReference>
<organism evidence="1 2">
    <name type="scientific">Burkholderia diffusa</name>
    <dbReference type="NCBI Taxonomy" id="488732"/>
    <lineage>
        <taxon>Bacteria</taxon>
        <taxon>Pseudomonadati</taxon>
        <taxon>Pseudomonadota</taxon>
        <taxon>Betaproteobacteria</taxon>
        <taxon>Burkholderiales</taxon>
        <taxon>Burkholderiaceae</taxon>
        <taxon>Burkholderia</taxon>
        <taxon>Burkholderia cepacia complex</taxon>
    </lineage>
</organism>
<gene>
    <name evidence="1" type="ORF">BDI24065_05523</name>
</gene>
<evidence type="ECO:0000313" key="2">
    <source>
        <dbReference type="Proteomes" id="UP000494125"/>
    </source>
</evidence>
<keyword evidence="2" id="KW-1185">Reference proteome</keyword>
<protein>
    <submittedName>
        <fullName evidence="1">Uncharacterized protein</fullName>
    </submittedName>
</protein>
<dbReference type="SUPFAM" id="SSF48452">
    <property type="entry name" value="TPR-like"/>
    <property type="match status" value="1"/>
</dbReference>
<dbReference type="GeneID" id="93030597"/>
<dbReference type="InterPro" id="IPR011990">
    <property type="entry name" value="TPR-like_helical_dom_sf"/>
</dbReference>
<dbReference type="Proteomes" id="UP000494125">
    <property type="component" value="Unassembled WGS sequence"/>
</dbReference>
<evidence type="ECO:0000313" key="1">
    <source>
        <dbReference type="EMBL" id="VWC14667.1"/>
    </source>
</evidence>